<keyword evidence="3" id="KW-1185">Reference proteome</keyword>
<evidence type="ECO:0000313" key="2">
    <source>
        <dbReference type="EMBL" id="CAF2747552.1"/>
    </source>
</evidence>
<dbReference type="InterPro" id="IPR036397">
    <property type="entry name" value="RNaseH_sf"/>
</dbReference>
<dbReference type="Proteomes" id="UP000675881">
    <property type="component" value="Unassembled WGS sequence"/>
</dbReference>
<reference evidence="2" key="1">
    <citation type="submission" date="2021-02" db="EMBL/GenBank/DDBJ databases">
        <authorList>
            <person name="Bekaert M."/>
        </authorList>
    </citation>
    <scope>NUCLEOTIDE SEQUENCE</scope>
    <source>
        <strain evidence="2">IoA-00</strain>
    </source>
</reference>
<dbReference type="SUPFAM" id="SSF53098">
    <property type="entry name" value="Ribonuclease H-like"/>
    <property type="match status" value="1"/>
</dbReference>
<comment type="caution">
    <text evidence="2">The sequence shown here is derived from an EMBL/GenBank/DDBJ whole genome shotgun (WGS) entry which is preliminary data.</text>
</comment>
<gene>
    <name evidence="2" type="ORF">LSAA_365</name>
</gene>
<protein>
    <submittedName>
        <fullName evidence="2">(salmon louse) hypothetical protein</fullName>
    </submittedName>
</protein>
<dbReference type="GO" id="GO:0015074">
    <property type="term" value="P:DNA integration"/>
    <property type="evidence" value="ECO:0007669"/>
    <property type="project" value="InterPro"/>
</dbReference>
<dbReference type="Gene3D" id="3.30.420.10">
    <property type="entry name" value="Ribonuclease H-like superfamily/Ribonuclease H"/>
    <property type="match status" value="1"/>
</dbReference>
<dbReference type="PANTHER" id="PTHR38681:SF1">
    <property type="entry name" value="RETROVIRUS-RELATED POL POLYPROTEIN FROM TRANSPOSON 412-LIKE PROTEIN"/>
    <property type="match status" value="1"/>
</dbReference>
<sequence length="133" mass="14824">MGAVLQQHDAHISIVTDVSATFSLKDSPLLRRMEVAMIPSSFPLTEQLNIFRDKGAQFNSSLWSHIMKFLGVTHSSKASYLPAANGMVERFYRQLKSALYAYSCSNLSWRFSLPHILLGIQSSLKEDIGLSSS</sequence>
<evidence type="ECO:0000313" key="3">
    <source>
        <dbReference type="Proteomes" id="UP000675881"/>
    </source>
</evidence>
<proteinExistence type="predicted"/>
<dbReference type="GO" id="GO:0003676">
    <property type="term" value="F:nucleic acid binding"/>
    <property type="evidence" value="ECO:0007669"/>
    <property type="project" value="InterPro"/>
</dbReference>
<dbReference type="InterPro" id="IPR001584">
    <property type="entry name" value="Integrase_cat-core"/>
</dbReference>
<evidence type="ECO:0000259" key="1">
    <source>
        <dbReference type="PROSITE" id="PS50994"/>
    </source>
</evidence>
<accession>A0A817FHE4</accession>
<dbReference type="PROSITE" id="PS50994">
    <property type="entry name" value="INTEGRASE"/>
    <property type="match status" value="1"/>
</dbReference>
<dbReference type="PANTHER" id="PTHR38681">
    <property type="entry name" value="RETROVIRUS-RELATED POL POLYPROTEIN FROM TRANSPOSON 412-LIKE PROTEIN-RELATED"/>
    <property type="match status" value="1"/>
</dbReference>
<dbReference type="EMBL" id="CAJNVT010000211">
    <property type="protein sequence ID" value="CAF2747552.1"/>
    <property type="molecule type" value="Genomic_DNA"/>
</dbReference>
<dbReference type="AlphaFoldDB" id="A0A817FHE4"/>
<feature type="domain" description="Integrase catalytic" evidence="1">
    <location>
        <begin position="50"/>
        <end position="133"/>
    </location>
</feature>
<organism evidence="2 3">
    <name type="scientific">Lepeophtheirus salmonis</name>
    <name type="common">Salmon louse</name>
    <name type="synonym">Caligus salmonis</name>
    <dbReference type="NCBI Taxonomy" id="72036"/>
    <lineage>
        <taxon>Eukaryota</taxon>
        <taxon>Metazoa</taxon>
        <taxon>Ecdysozoa</taxon>
        <taxon>Arthropoda</taxon>
        <taxon>Crustacea</taxon>
        <taxon>Multicrustacea</taxon>
        <taxon>Hexanauplia</taxon>
        <taxon>Copepoda</taxon>
        <taxon>Siphonostomatoida</taxon>
        <taxon>Caligidae</taxon>
        <taxon>Lepeophtheirus</taxon>
    </lineage>
</organism>
<name>A0A817FHE4_LEPSM</name>
<dbReference type="InterPro" id="IPR012337">
    <property type="entry name" value="RNaseH-like_sf"/>
</dbReference>